<dbReference type="GO" id="GO:0004582">
    <property type="term" value="F:dolichyl-phosphate beta-D-mannosyltransferase activity"/>
    <property type="evidence" value="ECO:0007669"/>
    <property type="project" value="InterPro"/>
</dbReference>
<evidence type="ECO:0000256" key="2">
    <source>
        <dbReference type="ARBA" id="ARBA00022679"/>
    </source>
</evidence>
<dbReference type="WBParaSite" id="Hba_20145">
    <property type="protein sequence ID" value="Hba_20145"/>
    <property type="gene ID" value="Hba_20145"/>
</dbReference>
<accession>A0A1I7XRJ6</accession>
<protein>
    <submittedName>
        <fullName evidence="4">Uncharacterized protein</fullName>
    </submittedName>
</protein>
<dbReference type="Pfam" id="PF09776">
    <property type="entry name" value="Mitoc_L55"/>
    <property type="match status" value="1"/>
</dbReference>
<dbReference type="InterPro" id="IPR029044">
    <property type="entry name" value="Nucleotide-diphossugar_trans"/>
</dbReference>
<proteinExistence type="predicted"/>
<dbReference type="InterPro" id="IPR039528">
    <property type="entry name" value="DPM1-like"/>
</dbReference>
<evidence type="ECO:0000256" key="1">
    <source>
        <dbReference type="ARBA" id="ARBA00022676"/>
    </source>
</evidence>
<dbReference type="PANTHER" id="PTHR43398">
    <property type="entry name" value="DOLICHOL-PHOSPHATE MANNOSYLTRANSFERASE SUBUNIT 1"/>
    <property type="match status" value="1"/>
</dbReference>
<keyword evidence="1" id="KW-0328">Glycosyltransferase</keyword>
<organism evidence="3 4">
    <name type="scientific">Heterorhabditis bacteriophora</name>
    <name type="common">Entomopathogenic nematode worm</name>
    <dbReference type="NCBI Taxonomy" id="37862"/>
    <lineage>
        <taxon>Eukaryota</taxon>
        <taxon>Metazoa</taxon>
        <taxon>Ecdysozoa</taxon>
        <taxon>Nematoda</taxon>
        <taxon>Chromadorea</taxon>
        <taxon>Rhabditida</taxon>
        <taxon>Rhabditina</taxon>
        <taxon>Rhabditomorpha</taxon>
        <taxon>Strongyloidea</taxon>
        <taxon>Heterorhabditidae</taxon>
        <taxon>Heterorhabditis</taxon>
    </lineage>
</organism>
<dbReference type="PANTHER" id="PTHR43398:SF1">
    <property type="entry name" value="DOLICHOL-PHOSPHATE MANNOSYLTRANSFERASE SUBUNIT 1"/>
    <property type="match status" value="1"/>
</dbReference>
<dbReference type="GO" id="GO:0035269">
    <property type="term" value="P:protein O-linked glycosylation via mannose"/>
    <property type="evidence" value="ECO:0007669"/>
    <property type="project" value="TreeGrafter"/>
</dbReference>
<dbReference type="InterPro" id="IPR018615">
    <property type="entry name" value="Ribosomal_mL55"/>
</dbReference>
<evidence type="ECO:0000313" key="3">
    <source>
        <dbReference type="Proteomes" id="UP000095283"/>
    </source>
</evidence>
<keyword evidence="2" id="KW-0808">Transferase</keyword>
<dbReference type="GO" id="GO:0005789">
    <property type="term" value="C:endoplasmic reticulum membrane"/>
    <property type="evidence" value="ECO:0007669"/>
    <property type="project" value="TreeGrafter"/>
</dbReference>
<dbReference type="GO" id="GO:0005762">
    <property type="term" value="C:mitochondrial large ribosomal subunit"/>
    <property type="evidence" value="ECO:0007669"/>
    <property type="project" value="InterPro"/>
</dbReference>
<dbReference type="GO" id="GO:0006506">
    <property type="term" value="P:GPI anchor biosynthetic process"/>
    <property type="evidence" value="ECO:0007669"/>
    <property type="project" value="TreeGrafter"/>
</dbReference>
<dbReference type="InterPro" id="IPR044884">
    <property type="entry name" value="Ribosomal_mL55_sf"/>
</dbReference>
<dbReference type="GO" id="GO:0003735">
    <property type="term" value="F:structural constituent of ribosome"/>
    <property type="evidence" value="ECO:0007669"/>
    <property type="project" value="InterPro"/>
</dbReference>
<dbReference type="AlphaFoldDB" id="A0A1I7XRJ6"/>
<keyword evidence="3" id="KW-1185">Reference proteome</keyword>
<evidence type="ECO:0000313" key="4">
    <source>
        <dbReference type="WBParaSite" id="Hba_20145"/>
    </source>
</evidence>
<dbReference type="Gene3D" id="6.20.130.20">
    <property type="entry name" value="Mitochondrial ribosomal protein L55"/>
    <property type="match status" value="1"/>
</dbReference>
<name>A0A1I7XRJ6_HETBA</name>
<sequence length="264" mass="29074">MRFTCQQLNSSPIFGFFVSRLVSQLIIQGYICLLERGNAWRACLGKVSRAQYLRRYPIRLIQPDGSSIEILASEPRKLDIVTGTRYADGGGVSGWNLKRKIISAGANFLAQFLLQPGVSDLTGSFRLYRRDVLARLITENVSKGYVFQMLFLCFLTLFGSSIALPSEVSIECAICQLFAYGLVKENTTLNVNAHLVPQSSVTLYCSKIPRCSTSLTHCQCEALASGSKDAILHAFADSMGSFYNLIAVKTMGCPPYTTLFTVCA</sequence>
<dbReference type="Proteomes" id="UP000095283">
    <property type="component" value="Unplaced"/>
</dbReference>
<reference evidence="4" key="1">
    <citation type="submission" date="2016-11" db="UniProtKB">
        <authorList>
            <consortium name="WormBaseParasite"/>
        </authorList>
    </citation>
    <scope>IDENTIFICATION</scope>
</reference>
<dbReference type="GO" id="GO:0006488">
    <property type="term" value="P:dolichol-linked oligosaccharide biosynthetic process"/>
    <property type="evidence" value="ECO:0007669"/>
    <property type="project" value="TreeGrafter"/>
</dbReference>
<dbReference type="SUPFAM" id="SSF53448">
    <property type="entry name" value="Nucleotide-diphospho-sugar transferases"/>
    <property type="match status" value="1"/>
</dbReference>